<dbReference type="PANTHER" id="PTHR12911">
    <property type="entry name" value="SAD1/UNC-84-LIKE PROTEIN-RELATED"/>
    <property type="match status" value="1"/>
</dbReference>
<feature type="transmembrane region" description="Helical" evidence="8">
    <location>
        <begin position="283"/>
        <end position="302"/>
    </location>
</feature>
<feature type="transmembrane region" description="Helical" evidence="8">
    <location>
        <begin position="544"/>
        <end position="562"/>
    </location>
</feature>
<dbReference type="PANTHER" id="PTHR12911:SF8">
    <property type="entry name" value="KLAROID PROTEIN-RELATED"/>
    <property type="match status" value="1"/>
</dbReference>
<evidence type="ECO:0000256" key="6">
    <source>
        <dbReference type="SAM" id="Coils"/>
    </source>
</evidence>
<feature type="transmembrane region" description="Helical" evidence="8">
    <location>
        <begin position="719"/>
        <end position="744"/>
    </location>
</feature>
<feature type="region of interest" description="Disordered" evidence="7">
    <location>
        <begin position="153"/>
        <end position="186"/>
    </location>
</feature>
<evidence type="ECO:0000256" key="8">
    <source>
        <dbReference type="SAM" id="Phobius"/>
    </source>
</evidence>
<evidence type="ECO:0000256" key="2">
    <source>
        <dbReference type="ARBA" id="ARBA00022692"/>
    </source>
</evidence>
<feature type="transmembrane region" description="Helical" evidence="8">
    <location>
        <begin position="314"/>
        <end position="334"/>
    </location>
</feature>
<keyword evidence="4 6" id="KW-0175">Coiled coil</keyword>
<feature type="coiled-coil region" evidence="6">
    <location>
        <begin position="776"/>
        <end position="810"/>
    </location>
</feature>
<feature type="transmembrane region" description="Helical" evidence="8">
    <location>
        <begin position="440"/>
        <end position="465"/>
    </location>
</feature>
<evidence type="ECO:0000256" key="3">
    <source>
        <dbReference type="ARBA" id="ARBA00022989"/>
    </source>
</evidence>
<dbReference type="InterPro" id="IPR012919">
    <property type="entry name" value="SUN_dom"/>
</dbReference>
<reference evidence="10" key="2">
    <citation type="submission" date="2022-06" db="UniProtKB">
        <authorList>
            <consortium name="EnsemblMetazoa"/>
        </authorList>
    </citation>
    <scope>IDENTIFICATION</scope>
</reference>
<evidence type="ECO:0000256" key="5">
    <source>
        <dbReference type="ARBA" id="ARBA00023136"/>
    </source>
</evidence>
<feature type="domain" description="SUN" evidence="9">
    <location>
        <begin position="1058"/>
        <end position="1219"/>
    </location>
</feature>
<name>A0A8R1XVJ7_ONCVO</name>
<feature type="transmembrane region" description="Helical" evidence="8">
    <location>
        <begin position="99"/>
        <end position="123"/>
    </location>
</feature>
<dbReference type="GO" id="GO:0043495">
    <property type="term" value="F:protein-membrane adaptor activity"/>
    <property type="evidence" value="ECO:0007669"/>
    <property type="project" value="TreeGrafter"/>
</dbReference>
<feature type="transmembrane region" description="Helical" evidence="8">
    <location>
        <begin position="600"/>
        <end position="622"/>
    </location>
</feature>
<dbReference type="FunFam" id="2.60.120.260:FF:000009">
    <property type="entry name" value="SUN domain-containing protein 1 isoform X1"/>
    <property type="match status" value="1"/>
</dbReference>
<evidence type="ECO:0000313" key="11">
    <source>
        <dbReference type="Proteomes" id="UP000024404"/>
    </source>
</evidence>
<sequence length="1219" mass="142075">MGIFGREPTIGNSNLTQSDLDRLLDLDDTYRTDYTYVTSKSYRLNGSDDYVNPRMSRLPLSYYRRKWAFERAREVGLLYYIYFCTCDFVNELIPKPLAMILNVIINILWFIIHCLWYVINGIFPNPEHLKDMQRVQLEPIVDLQEYKYSIKKREKQNKQESDFPPSSTPIRETAWHSQSPSSSDSLAKKLGRSFAKMITLDYFFRNGIQRKITPKERNLDHSDDYDEHKWQEYSSFIPAHDLANNIKRRVKTSSYEYSEDRGPEVGNQSVRTMKLSKGLVESLFFKLFYLTFMALLSPIKTFEFTIGKITRILLGSRFVCVQIAIFSLFFDCIFKMHLFLKYKCISERLNSYDLRSRSVRKTLSFEETLSYTDRFANFLSETATSCFLSVFSRIIKVFFLPFTIFSYIIGRFLSSNRSKHSLQQAVRASARHEPYSLLQIFRFLIDLFCSCVTGLIFFLVSVQSIPFYIAENIRERAAYILANMFGSKAALLVSYEEVKSVKRKGFTTDLNSLAATDQQKMIHTVVCNKRQLLPTRRSLKYSSIFWKWLFPLLVLLLLIMFYKRHDDQDDPRVDVTKGFDGIRQNFFDRWKQKIEYGLNFVLRNALYLLSSVFHFLCDLLLYPGKLYGAMMYPREAVEQMVQLPKYVYMAGQSKGTKANACSYNFLCRIPSGLYSFGKSIVIRFFESVSILGSSVYGVIQQLSAVSEWFQIDRISENIVNIVLFVWKLINSVLQIVLASPSYFISIISQFVPFRNQKTENVISSNDFNQQQVEWTLEHLRHEKESLEFKVLQLRRERELEENRYKDIHEALQLVEKSSSSMSTNKQLHESSLVNDEFSQHKNDFLNYMANLRKEEDEELEMRLLAIEKRLMEQLDIVSQKIENEIAQKMIHASQDVKRLILSNELSELSSAVGNLRIQFDKLRREKEAKIAQFARSVISHDIKRSDDLDTLKTELSQKIKDDLDKEISFSLNRFEKASHEEREEFRLEIMKMVENRVLALFASHIAEENATVSETKLSSVLGLSESDFTMIKKMITDALDMYDADKTGKVDYALESSGASIVSTRCTEPYKENSRLESIFGIPLWYLSYSPRAVIQHRPLAAGECWAFRGKGYLTIKLSHPIYVTEVSYEHLHSTLHPDGVLRSAPKLFQIYSYKAVDDLKSKSLLGQYEYDIKGRALQTFHVQSDFNTPVSIVELVVQSNWDSDYTCLYRFRVHGRKA</sequence>
<comment type="subcellular location">
    <subcellularLocation>
        <location evidence="1">Membrane</location>
    </subcellularLocation>
</comment>
<keyword evidence="2 8" id="KW-0812">Transmembrane</keyword>
<evidence type="ECO:0000259" key="9">
    <source>
        <dbReference type="PROSITE" id="PS51469"/>
    </source>
</evidence>
<protein>
    <submittedName>
        <fullName evidence="10">SUN domain-containing protein</fullName>
    </submittedName>
</protein>
<keyword evidence="5 8" id="KW-0472">Membrane</keyword>
<accession>A0A8R1XVJ7</accession>
<dbReference type="EMBL" id="CMVM020000077">
    <property type="status" value="NOT_ANNOTATED_CDS"/>
    <property type="molecule type" value="Genomic_DNA"/>
</dbReference>
<dbReference type="EnsemblMetazoa" id="OVOC3096.1">
    <property type="protein sequence ID" value="OVOC3096.1"/>
    <property type="gene ID" value="WBGene00239905"/>
</dbReference>
<keyword evidence="3 8" id="KW-1133">Transmembrane helix</keyword>
<dbReference type="Gene3D" id="2.60.120.260">
    <property type="entry name" value="Galactose-binding domain-like"/>
    <property type="match status" value="1"/>
</dbReference>
<reference evidence="11" key="1">
    <citation type="submission" date="2013-10" db="EMBL/GenBank/DDBJ databases">
        <title>Genome sequencing of Onchocerca volvulus.</title>
        <authorList>
            <person name="Cotton J."/>
            <person name="Tsai J."/>
            <person name="Stanley E."/>
            <person name="Tracey A."/>
            <person name="Holroyd N."/>
            <person name="Lustigman S."/>
            <person name="Berriman M."/>
        </authorList>
    </citation>
    <scope>NUCLEOTIDE SEQUENCE</scope>
</reference>
<keyword evidence="11" id="KW-1185">Reference proteome</keyword>
<evidence type="ECO:0000313" key="10">
    <source>
        <dbReference type="EnsemblMetazoa" id="OVOC3096.1"/>
    </source>
</evidence>
<feature type="transmembrane region" description="Helical" evidence="8">
    <location>
        <begin position="394"/>
        <end position="413"/>
    </location>
</feature>
<evidence type="ECO:0000256" key="1">
    <source>
        <dbReference type="ARBA" id="ARBA00004370"/>
    </source>
</evidence>
<dbReference type="GO" id="GO:0034993">
    <property type="term" value="C:meiotic nuclear membrane microtubule tethering complex"/>
    <property type="evidence" value="ECO:0007669"/>
    <property type="project" value="TreeGrafter"/>
</dbReference>
<evidence type="ECO:0000256" key="4">
    <source>
        <dbReference type="ARBA" id="ARBA00023054"/>
    </source>
</evidence>
<dbReference type="PROSITE" id="PS51469">
    <property type="entry name" value="SUN"/>
    <property type="match status" value="1"/>
</dbReference>
<organism evidence="10 11">
    <name type="scientific">Onchocerca volvulus</name>
    <dbReference type="NCBI Taxonomy" id="6282"/>
    <lineage>
        <taxon>Eukaryota</taxon>
        <taxon>Metazoa</taxon>
        <taxon>Ecdysozoa</taxon>
        <taxon>Nematoda</taxon>
        <taxon>Chromadorea</taxon>
        <taxon>Rhabditida</taxon>
        <taxon>Spirurina</taxon>
        <taxon>Spiruromorpha</taxon>
        <taxon>Filarioidea</taxon>
        <taxon>Onchocercidae</taxon>
        <taxon>Onchocerca</taxon>
    </lineage>
</organism>
<feature type="compositionally biased region" description="Polar residues" evidence="7">
    <location>
        <begin position="164"/>
        <end position="185"/>
    </location>
</feature>
<dbReference type="Proteomes" id="UP000024404">
    <property type="component" value="Unassembled WGS sequence"/>
</dbReference>
<dbReference type="Pfam" id="PF07738">
    <property type="entry name" value="Sad1_UNC"/>
    <property type="match status" value="1"/>
</dbReference>
<dbReference type="AlphaFoldDB" id="A0A8R1XVJ7"/>
<proteinExistence type="predicted"/>
<dbReference type="InterPro" id="IPR045119">
    <property type="entry name" value="SUN1-5"/>
</dbReference>
<dbReference type="OMA" id="YYRRKWA"/>
<evidence type="ECO:0000256" key="7">
    <source>
        <dbReference type="SAM" id="MobiDB-lite"/>
    </source>
</evidence>